<keyword evidence="4" id="KW-1185">Reference proteome</keyword>
<comment type="caution">
    <text evidence="2">The sequence shown here is derived from an EMBL/GenBank/DDBJ whole genome shotgun (WGS) entry which is preliminary data.</text>
</comment>
<feature type="region of interest" description="Disordered" evidence="1">
    <location>
        <begin position="1"/>
        <end position="21"/>
    </location>
</feature>
<organism evidence="2">
    <name type="scientific">Cladocopium goreaui</name>
    <dbReference type="NCBI Taxonomy" id="2562237"/>
    <lineage>
        <taxon>Eukaryota</taxon>
        <taxon>Sar</taxon>
        <taxon>Alveolata</taxon>
        <taxon>Dinophyceae</taxon>
        <taxon>Suessiales</taxon>
        <taxon>Symbiodiniaceae</taxon>
        <taxon>Cladocopium</taxon>
    </lineage>
</organism>
<dbReference type="EMBL" id="CAMXCT030006502">
    <property type="protein sequence ID" value="CAL4802150.1"/>
    <property type="molecule type" value="Genomic_DNA"/>
</dbReference>
<protein>
    <submittedName>
        <fullName evidence="2">Uncharacterized protein</fullName>
    </submittedName>
</protein>
<name>A0A9P1DU35_9DINO</name>
<dbReference type="Proteomes" id="UP001152797">
    <property type="component" value="Unassembled WGS sequence"/>
</dbReference>
<reference evidence="3 4" key="2">
    <citation type="submission" date="2024-05" db="EMBL/GenBank/DDBJ databases">
        <authorList>
            <person name="Chen Y."/>
            <person name="Shah S."/>
            <person name="Dougan E. K."/>
            <person name="Thang M."/>
            <person name="Chan C."/>
        </authorList>
    </citation>
    <scope>NUCLEOTIDE SEQUENCE [LARGE SCALE GENOMIC DNA]</scope>
</reference>
<evidence type="ECO:0000313" key="2">
    <source>
        <dbReference type="EMBL" id="CAI4014838.1"/>
    </source>
</evidence>
<gene>
    <name evidence="2" type="ORF">C1SCF055_LOCUS39707</name>
</gene>
<dbReference type="EMBL" id="CAMXCT020006502">
    <property type="protein sequence ID" value="CAL1168213.1"/>
    <property type="molecule type" value="Genomic_DNA"/>
</dbReference>
<proteinExistence type="predicted"/>
<reference evidence="2" key="1">
    <citation type="submission" date="2022-10" db="EMBL/GenBank/DDBJ databases">
        <authorList>
            <person name="Chen Y."/>
            <person name="Dougan E. K."/>
            <person name="Chan C."/>
            <person name="Rhodes N."/>
            <person name="Thang M."/>
        </authorList>
    </citation>
    <scope>NUCLEOTIDE SEQUENCE</scope>
</reference>
<dbReference type="AlphaFoldDB" id="A0A9P1DU35"/>
<evidence type="ECO:0000313" key="3">
    <source>
        <dbReference type="EMBL" id="CAL4802150.1"/>
    </source>
</evidence>
<evidence type="ECO:0000256" key="1">
    <source>
        <dbReference type="SAM" id="MobiDB-lite"/>
    </source>
</evidence>
<dbReference type="OrthoDB" id="445412at2759"/>
<accession>A0A9P1DU35</accession>
<feature type="compositionally biased region" description="Polar residues" evidence="1">
    <location>
        <begin position="1"/>
        <end position="17"/>
    </location>
</feature>
<evidence type="ECO:0000313" key="4">
    <source>
        <dbReference type="Proteomes" id="UP001152797"/>
    </source>
</evidence>
<sequence>MGSTFTHQCLASGTGSEVQEADLQMEPEQLAEKAATLRAIYEPRYAFPEWTVHELGNGNLMKHAEMVTVYYPKGSNLQDVIRLVREREPVNIGMRRRYNKEKLKEEFGYATGAYGNSTVEKLMPNIAMYCKTPMSNDGVSFREVHVINVIGFAFDRQLQPDYQYFFSDDEGKREELVEKMSHMWEYVFFCAKEKNLKRVYLAQVGGGAFAFLLGGNFSYDSLRTESLEPVKARYPEIETLELPRIPDWVFTPEGEEHAETSLLVNAWDPWSMVGNGNAGDNSLDGFFGRSTAMAVLCWPFTNPSLRLIDRYQPIPPSASPHSNA</sequence>
<dbReference type="EMBL" id="CAMXCT010006502">
    <property type="protein sequence ID" value="CAI4014838.1"/>
    <property type="molecule type" value="Genomic_DNA"/>
</dbReference>